<dbReference type="AlphaFoldDB" id="A0AAD7C9S6"/>
<keyword evidence="5" id="KW-0732">Signal</keyword>
<evidence type="ECO:0000256" key="2">
    <source>
        <dbReference type="ARBA" id="ARBA00022487"/>
    </source>
</evidence>
<evidence type="ECO:0000256" key="3">
    <source>
        <dbReference type="ARBA" id="ARBA00022651"/>
    </source>
</evidence>
<dbReference type="SUPFAM" id="SSF53474">
    <property type="entry name" value="alpha/beta-Hydrolases"/>
    <property type="match status" value="2"/>
</dbReference>
<evidence type="ECO:0000256" key="5">
    <source>
        <dbReference type="ARBA" id="ARBA00022729"/>
    </source>
</evidence>
<keyword evidence="3" id="KW-0858">Xylan degradation</keyword>
<evidence type="ECO:0000256" key="10">
    <source>
        <dbReference type="RuleBase" id="RU361238"/>
    </source>
</evidence>
<evidence type="ECO:0000256" key="6">
    <source>
        <dbReference type="ARBA" id="ARBA00022801"/>
    </source>
</evidence>
<sequence length="438" mass="46711">MIHSATQTLHLENTTILEVTHVASPTNVSTPGTCQATVPLTSAPLCRVQFVINTTSTSAVHAEAWLPDTWFGRFMATGNGGLSGCIDYTAVDYGASLHFATFGTDNGHDGQSGLPFLNHPEAVIGKQMVQAYYGVPAAKSYYLGCSTGGREGTQAALRFPEDFDGIVAGAPATDFNHLQGWSGSLGITWCDALDGLVDGIISEPDDCDFRPEILACTGTSTAGCLTPPQLDAVRNIYSPLLGHHGELLYPRYSPGAEADPIAELILGGSFFQFTADWERYVILNVTEHNFTDFGLPDIALFDKINAGGIATFDGDMSAFRDRGGKFLRTTDGATRYVISSTNSKRTLAMPSLDEFYRLFLIPGMSHCFGGLGAPAFGQGTAPGLNVVNASSHNILLALVDWVEGGVAPATIIGSGANNTERTHCRYPMESPRQCYSVE</sequence>
<evidence type="ECO:0000313" key="11">
    <source>
        <dbReference type="EMBL" id="KAJ7643189.1"/>
    </source>
</evidence>
<dbReference type="Pfam" id="PF07519">
    <property type="entry name" value="Tannase"/>
    <property type="match status" value="3"/>
</dbReference>
<dbReference type="Proteomes" id="UP001221757">
    <property type="component" value="Unassembled WGS sequence"/>
</dbReference>
<dbReference type="Gene3D" id="3.40.50.1820">
    <property type="entry name" value="alpha/beta hydrolase"/>
    <property type="match status" value="1"/>
</dbReference>
<dbReference type="EMBL" id="JARKIE010000409">
    <property type="protein sequence ID" value="KAJ7643189.1"/>
    <property type="molecule type" value="Genomic_DNA"/>
</dbReference>
<comment type="caution">
    <text evidence="11">The sequence shown here is derived from an EMBL/GenBank/DDBJ whole genome shotgun (WGS) entry which is preliminary data.</text>
</comment>
<keyword evidence="7" id="KW-0106">Calcium</keyword>
<accession>A0AAD7C9S6</accession>
<dbReference type="GO" id="GO:0030600">
    <property type="term" value="F:feruloyl esterase activity"/>
    <property type="evidence" value="ECO:0007669"/>
    <property type="project" value="UniProtKB-EC"/>
</dbReference>
<keyword evidence="6 10" id="KW-0378">Hydrolase</keyword>
<comment type="catalytic activity">
    <reaction evidence="9">
        <text>feruloyl-polysaccharide + H2O = ferulate + polysaccharide.</text>
        <dbReference type="EC" id="3.1.1.73"/>
    </reaction>
</comment>
<protein>
    <recommendedName>
        <fullName evidence="10">Carboxylic ester hydrolase</fullName>
        <ecNumber evidence="10">3.1.1.-</ecNumber>
    </recommendedName>
</protein>
<evidence type="ECO:0000256" key="7">
    <source>
        <dbReference type="ARBA" id="ARBA00022837"/>
    </source>
</evidence>
<keyword evidence="8" id="KW-1015">Disulfide bond</keyword>
<keyword evidence="3" id="KW-0119">Carbohydrate metabolism</keyword>
<dbReference type="GO" id="GO:0046872">
    <property type="term" value="F:metal ion binding"/>
    <property type="evidence" value="ECO:0007669"/>
    <property type="project" value="UniProtKB-KW"/>
</dbReference>
<reference evidence="11" key="1">
    <citation type="submission" date="2023-03" db="EMBL/GenBank/DDBJ databases">
        <title>Massive genome expansion in bonnet fungi (Mycena s.s.) driven by repeated elements and novel gene families across ecological guilds.</title>
        <authorList>
            <consortium name="Lawrence Berkeley National Laboratory"/>
            <person name="Harder C.B."/>
            <person name="Miyauchi S."/>
            <person name="Viragh M."/>
            <person name="Kuo A."/>
            <person name="Thoen E."/>
            <person name="Andreopoulos B."/>
            <person name="Lu D."/>
            <person name="Skrede I."/>
            <person name="Drula E."/>
            <person name="Henrissat B."/>
            <person name="Morin E."/>
            <person name="Kohler A."/>
            <person name="Barry K."/>
            <person name="LaButti K."/>
            <person name="Morin E."/>
            <person name="Salamov A."/>
            <person name="Lipzen A."/>
            <person name="Mereny Z."/>
            <person name="Hegedus B."/>
            <person name="Baldrian P."/>
            <person name="Stursova M."/>
            <person name="Weitz H."/>
            <person name="Taylor A."/>
            <person name="Grigoriev I.V."/>
            <person name="Nagy L.G."/>
            <person name="Martin F."/>
            <person name="Kauserud H."/>
        </authorList>
    </citation>
    <scope>NUCLEOTIDE SEQUENCE</scope>
    <source>
        <strain evidence="11">CBHHK067</strain>
    </source>
</reference>
<keyword evidence="12" id="KW-1185">Reference proteome</keyword>
<dbReference type="PANTHER" id="PTHR33938">
    <property type="entry name" value="FERULOYL ESTERASE B-RELATED"/>
    <property type="match status" value="1"/>
</dbReference>
<dbReference type="GO" id="GO:0045493">
    <property type="term" value="P:xylan catabolic process"/>
    <property type="evidence" value="ECO:0007669"/>
    <property type="project" value="UniProtKB-KW"/>
</dbReference>
<evidence type="ECO:0000256" key="9">
    <source>
        <dbReference type="ARBA" id="ARBA00034075"/>
    </source>
</evidence>
<evidence type="ECO:0000256" key="8">
    <source>
        <dbReference type="ARBA" id="ARBA00023157"/>
    </source>
</evidence>
<evidence type="ECO:0000256" key="1">
    <source>
        <dbReference type="ARBA" id="ARBA00006249"/>
    </source>
</evidence>
<name>A0AAD7C9S6_MYCRO</name>
<dbReference type="EC" id="3.1.1.-" evidence="10"/>
<keyword evidence="3" id="KW-0624">Polysaccharide degradation</keyword>
<dbReference type="InterPro" id="IPR011118">
    <property type="entry name" value="Tannase/feruloyl_esterase"/>
</dbReference>
<evidence type="ECO:0000313" key="12">
    <source>
        <dbReference type="Proteomes" id="UP001221757"/>
    </source>
</evidence>
<dbReference type="InterPro" id="IPR029058">
    <property type="entry name" value="AB_hydrolase_fold"/>
</dbReference>
<gene>
    <name evidence="11" type="ORF">B0H17DRAFT_1274758</name>
</gene>
<keyword evidence="4" id="KW-0479">Metal-binding</keyword>
<comment type="similarity">
    <text evidence="1 10">Belongs to the tannase family.</text>
</comment>
<organism evidence="11 12">
    <name type="scientific">Mycena rosella</name>
    <name type="common">Pink bonnet</name>
    <name type="synonym">Agaricus rosellus</name>
    <dbReference type="NCBI Taxonomy" id="1033263"/>
    <lineage>
        <taxon>Eukaryota</taxon>
        <taxon>Fungi</taxon>
        <taxon>Dikarya</taxon>
        <taxon>Basidiomycota</taxon>
        <taxon>Agaricomycotina</taxon>
        <taxon>Agaricomycetes</taxon>
        <taxon>Agaricomycetidae</taxon>
        <taxon>Agaricales</taxon>
        <taxon>Marasmiineae</taxon>
        <taxon>Mycenaceae</taxon>
        <taxon>Mycena</taxon>
    </lineage>
</organism>
<evidence type="ECO:0000256" key="4">
    <source>
        <dbReference type="ARBA" id="ARBA00022723"/>
    </source>
</evidence>
<keyword evidence="2" id="KW-0719">Serine esterase</keyword>
<dbReference type="PANTHER" id="PTHR33938:SF15">
    <property type="entry name" value="FERULOYL ESTERASE B-RELATED"/>
    <property type="match status" value="1"/>
</dbReference>
<proteinExistence type="inferred from homology"/>